<dbReference type="AlphaFoldDB" id="A0A139A584"/>
<dbReference type="EMBL" id="KQ965796">
    <property type="protein sequence ID" value="KXS11798.1"/>
    <property type="molecule type" value="Genomic_DNA"/>
</dbReference>
<feature type="region of interest" description="Disordered" evidence="1">
    <location>
        <begin position="514"/>
        <end position="541"/>
    </location>
</feature>
<dbReference type="PANTHER" id="PTHR38360:SF1">
    <property type="entry name" value="F12P19.7"/>
    <property type="match status" value="1"/>
</dbReference>
<gene>
    <name evidence="4" type="ORF">M427DRAFT_60249</name>
</gene>
<feature type="chain" id="PRO_5007295962" description="Periplasmic binding protein-like II" evidence="3">
    <location>
        <begin position="26"/>
        <end position="541"/>
    </location>
</feature>
<proteinExistence type="predicted"/>
<dbReference type="OMA" id="IMAQENY"/>
<keyword evidence="3" id="KW-0732">Signal</keyword>
<dbReference type="STRING" id="1344416.A0A139A584"/>
<name>A0A139A584_GONPJ</name>
<organism evidence="4 5">
    <name type="scientific">Gonapodya prolifera (strain JEL478)</name>
    <name type="common">Monoblepharis prolifera</name>
    <dbReference type="NCBI Taxonomy" id="1344416"/>
    <lineage>
        <taxon>Eukaryota</taxon>
        <taxon>Fungi</taxon>
        <taxon>Fungi incertae sedis</taxon>
        <taxon>Chytridiomycota</taxon>
        <taxon>Chytridiomycota incertae sedis</taxon>
        <taxon>Monoblepharidomycetes</taxon>
        <taxon>Monoblepharidales</taxon>
        <taxon>Gonapodyaceae</taxon>
        <taxon>Gonapodya</taxon>
    </lineage>
</organism>
<sequence length="541" mass="58026">MAASRVRVLVACAALLVALATAARGAPLSCPVATYDANVDYFPLVGGTRVFRAHSQNWAIDYFKTYKVLRNTLVNASYVLYLCNTPRPPVDQFPTGTPFFEIPIGYAGATSRTHLRFLERLGLRDRLRIVPDVARLTSPCLIQMANNGTLQSVNANTSYANVDVVFTQGPADAGSLNSGAPNKTVITSAFLEDRPLQKLEWMKFIATFFNAEFTANKEFEQAYFTYQCSSQAAETVATTSGGNGRPIVAWMSALADDTFITSDVLYKNRVLQDSGATKLTLSLAAPLAQVQKYLLKADVLIDDTPTVSSLADVIAAYQLGSSAAEYKFLKNNRVFKTDLRRNRELSANDFEDGNFGMPDYLQGDLLNILYTSLNFNWNRIWFRRISAGDAYVLEDASKCPSSNISSSLASIYATTICPQTPTGSSVADPSTPPVTDADLPPNTTTTATAATVNVASGTSSGGVAGIAIAVLLVGGLVGLTGGYVLGRRVGRHLARQETDAQAFNMPVVFSSGRGAGEGVADVPDNRAWTKMRPEDEAGAGA</sequence>
<evidence type="ECO:0000313" key="5">
    <source>
        <dbReference type="Proteomes" id="UP000070544"/>
    </source>
</evidence>
<keyword evidence="2" id="KW-0812">Transmembrane</keyword>
<accession>A0A139A584</accession>
<keyword evidence="5" id="KW-1185">Reference proteome</keyword>
<evidence type="ECO:0000256" key="1">
    <source>
        <dbReference type="SAM" id="MobiDB-lite"/>
    </source>
</evidence>
<dbReference type="Proteomes" id="UP000070544">
    <property type="component" value="Unassembled WGS sequence"/>
</dbReference>
<protein>
    <recommendedName>
        <fullName evidence="6">Periplasmic binding protein-like II</fullName>
    </recommendedName>
</protein>
<dbReference type="OrthoDB" id="2130912at2759"/>
<feature type="signal peptide" evidence="3">
    <location>
        <begin position="1"/>
        <end position="25"/>
    </location>
</feature>
<evidence type="ECO:0008006" key="6">
    <source>
        <dbReference type="Google" id="ProtNLM"/>
    </source>
</evidence>
<evidence type="ECO:0000313" key="4">
    <source>
        <dbReference type="EMBL" id="KXS11798.1"/>
    </source>
</evidence>
<keyword evidence="2" id="KW-1133">Transmembrane helix</keyword>
<keyword evidence="2" id="KW-0472">Membrane</keyword>
<dbReference type="PANTHER" id="PTHR38360">
    <property type="entry name" value="OS03G0120000 PROTEIN"/>
    <property type="match status" value="1"/>
</dbReference>
<reference evidence="4 5" key="1">
    <citation type="journal article" date="2015" name="Genome Biol. Evol.">
        <title>Phylogenomic analyses indicate that early fungi evolved digesting cell walls of algal ancestors of land plants.</title>
        <authorList>
            <person name="Chang Y."/>
            <person name="Wang S."/>
            <person name="Sekimoto S."/>
            <person name="Aerts A.L."/>
            <person name="Choi C."/>
            <person name="Clum A."/>
            <person name="LaButti K.M."/>
            <person name="Lindquist E.A."/>
            <person name="Yee Ngan C."/>
            <person name="Ohm R.A."/>
            <person name="Salamov A.A."/>
            <person name="Grigoriev I.V."/>
            <person name="Spatafora J.W."/>
            <person name="Berbee M.L."/>
        </authorList>
    </citation>
    <scope>NUCLEOTIDE SEQUENCE [LARGE SCALE GENOMIC DNA]</scope>
    <source>
        <strain evidence="4 5">JEL478</strain>
    </source>
</reference>
<feature type="transmembrane region" description="Helical" evidence="2">
    <location>
        <begin position="463"/>
        <end position="485"/>
    </location>
</feature>
<evidence type="ECO:0000256" key="2">
    <source>
        <dbReference type="SAM" id="Phobius"/>
    </source>
</evidence>
<evidence type="ECO:0000256" key="3">
    <source>
        <dbReference type="SAM" id="SignalP"/>
    </source>
</evidence>